<dbReference type="Proteomes" id="UP000308652">
    <property type="component" value="Unassembled WGS sequence"/>
</dbReference>
<protein>
    <submittedName>
        <fullName evidence="2">Uncharacterized protein</fullName>
    </submittedName>
</protein>
<dbReference type="OrthoDB" id="3361009at2759"/>
<evidence type="ECO:0000256" key="1">
    <source>
        <dbReference type="SAM" id="MobiDB-lite"/>
    </source>
</evidence>
<gene>
    <name evidence="2" type="ORF">BDQ12DRAFT_721382</name>
</gene>
<feature type="compositionally biased region" description="Basic and acidic residues" evidence="1">
    <location>
        <begin position="8"/>
        <end position="18"/>
    </location>
</feature>
<dbReference type="EMBL" id="ML213596">
    <property type="protein sequence ID" value="TFK40765.1"/>
    <property type="molecule type" value="Genomic_DNA"/>
</dbReference>
<evidence type="ECO:0000313" key="2">
    <source>
        <dbReference type="EMBL" id="TFK40765.1"/>
    </source>
</evidence>
<accession>A0A5C3M7W6</accession>
<organism evidence="2 3">
    <name type="scientific">Crucibulum laeve</name>
    <dbReference type="NCBI Taxonomy" id="68775"/>
    <lineage>
        <taxon>Eukaryota</taxon>
        <taxon>Fungi</taxon>
        <taxon>Dikarya</taxon>
        <taxon>Basidiomycota</taxon>
        <taxon>Agaricomycotina</taxon>
        <taxon>Agaricomycetes</taxon>
        <taxon>Agaricomycetidae</taxon>
        <taxon>Agaricales</taxon>
        <taxon>Agaricineae</taxon>
        <taxon>Nidulariaceae</taxon>
        <taxon>Crucibulum</taxon>
    </lineage>
</organism>
<reference evidence="2 3" key="1">
    <citation type="journal article" date="2019" name="Nat. Ecol. Evol.">
        <title>Megaphylogeny resolves global patterns of mushroom evolution.</title>
        <authorList>
            <person name="Varga T."/>
            <person name="Krizsan K."/>
            <person name="Foldi C."/>
            <person name="Dima B."/>
            <person name="Sanchez-Garcia M."/>
            <person name="Sanchez-Ramirez S."/>
            <person name="Szollosi G.J."/>
            <person name="Szarkandi J.G."/>
            <person name="Papp V."/>
            <person name="Albert L."/>
            <person name="Andreopoulos W."/>
            <person name="Angelini C."/>
            <person name="Antonin V."/>
            <person name="Barry K.W."/>
            <person name="Bougher N.L."/>
            <person name="Buchanan P."/>
            <person name="Buyck B."/>
            <person name="Bense V."/>
            <person name="Catcheside P."/>
            <person name="Chovatia M."/>
            <person name="Cooper J."/>
            <person name="Damon W."/>
            <person name="Desjardin D."/>
            <person name="Finy P."/>
            <person name="Geml J."/>
            <person name="Haridas S."/>
            <person name="Hughes K."/>
            <person name="Justo A."/>
            <person name="Karasinski D."/>
            <person name="Kautmanova I."/>
            <person name="Kiss B."/>
            <person name="Kocsube S."/>
            <person name="Kotiranta H."/>
            <person name="LaButti K.M."/>
            <person name="Lechner B.E."/>
            <person name="Liimatainen K."/>
            <person name="Lipzen A."/>
            <person name="Lukacs Z."/>
            <person name="Mihaltcheva S."/>
            <person name="Morgado L.N."/>
            <person name="Niskanen T."/>
            <person name="Noordeloos M.E."/>
            <person name="Ohm R.A."/>
            <person name="Ortiz-Santana B."/>
            <person name="Ovrebo C."/>
            <person name="Racz N."/>
            <person name="Riley R."/>
            <person name="Savchenko A."/>
            <person name="Shiryaev A."/>
            <person name="Soop K."/>
            <person name="Spirin V."/>
            <person name="Szebenyi C."/>
            <person name="Tomsovsky M."/>
            <person name="Tulloss R.E."/>
            <person name="Uehling J."/>
            <person name="Grigoriev I.V."/>
            <person name="Vagvolgyi C."/>
            <person name="Papp T."/>
            <person name="Martin F.M."/>
            <person name="Miettinen O."/>
            <person name="Hibbett D.S."/>
            <person name="Nagy L.G."/>
        </authorList>
    </citation>
    <scope>NUCLEOTIDE SEQUENCE [LARGE SCALE GENOMIC DNA]</scope>
    <source>
        <strain evidence="2 3">CBS 166.37</strain>
    </source>
</reference>
<sequence length="113" mass="11992">MSGANESQRPDGPVRETVTDPTTEPVVRTTLPSEVVKPTRSDTVPQQGSTQPGDGSEVHAGPQVPFKEQVIGISQKTRGTITGNKGLKEHGEAILEGKASFFAEKEAEKNAKP</sequence>
<proteinExistence type="predicted"/>
<name>A0A5C3M7W6_9AGAR</name>
<feature type="compositionally biased region" description="Polar residues" evidence="1">
    <location>
        <begin position="41"/>
        <end position="53"/>
    </location>
</feature>
<feature type="compositionally biased region" description="Low complexity" evidence="1">
    <location>
        <begin position="19"/>
        <end position="30"/>
    </location>
</feature>
<evidence type="ECO:0000313" key="3">
    <source>
        <dbReference type="Proteomes" id="UP000308652"/>
    </source>
</evidence>
<keyword evidence="3" id="KW-1185">Reference proteome</keyword>
<dbReference type="AlphaFoldDB" id="A0A5C3M7W6"/>
<feature type="region of interest" description="Disordered" evidence="1">
    <location>
        <begin position="1"/>
        <end position="62"/>
    </location>
</feature>